<reference evidence="1" key="1">
    <citation type="submission" date="2020-05" db="EMBL/GenBank/DDBJ databases">
        <title>WGS assembly of Corymbia citriodora subspecies variegata.</title>
        <authorList>
            <person name="Barry K."/>
            <person name="Hundley H."/>
            <person name="Shu S."/>
            <person name="Jenkins J."/>
            <person name="Grimwood J."/>
            <person name="Baten A."/>
        </authorList>
    </citation>
    <scope>NUCLEOTIDE SEQUENCE</scope>
    <source>
        <strain evidence="1">CV2-018</strain>
    </source>
</reference>
<keyword evidence="2" id="KW-1185">Reference proteome</keyword>
<dbReference type="EMBL" id="MU089913">
    <property type="protein sequence ID" value="KAF7848973.1"/>
    <property type="molecule type" value="Genomic_DNA"/>
</dbReference>
<gene>
    <name evidence="1" type="ORF">BT93_L1383</name>
</gene>
<accession>A0A8T0CN21</accession>
<evidence type="ECO:0000313" key="1">
    <source>
        <dbReference type="EMBL" id="KAF7848973.1"/>
    </source>
</evidence>
<name>A0A8T0CN21_CORYI</name>
<proteinExistence type="predicted"/>
<comment type="caution">
    <text evidence="1">The sequence shown here is derived from an EMBL/GenBank/DDBJ whole genome shotgun (WGS) entry which is preliminary data.</text>
</comment>
<dbReference type="Proteomes" id="UP000806378">
    <property type="component" value="Unassembled WGS sequence"/>
</dbReference>
<protein>
    <submittedName>
        <fullName evidence="1">Uncharacterized protein</fullName>
    </submittedName>
</protein>
<sequence>MKASLCFVPLCFFKRRNDFAEKTMIEGHMRVGEAGKSLGLSVTCRAGMISLGTRRFRVFPLK</sequence>
<dbReference type="AlphaFoldDB" id="A0A8T0CN21"/>
<organism evidence="1 2">
    <name type="scientific">Corymbia citriodora subsp. variegata</name>
    <dbReference type="NCBI Taxonomy" id="360336"/>
    <lineage>
        <taxon>Eukaryota</taxon>
        <taxon>Viridiplantae</taxon>
        <taxon>Streptophyta</taxon>
        <taxon>Embryophyta</taxon>
        <taxon>Tracheophyta</taxon>
        <taxon>Spermatophyta</taxon>
        <taxon>Magnoliopsida</taxon>
        <taxon>eudicotyledons</taxon>
        <taxon>Gunneridae</taxon>
        <taxon>Pentapetalae</taxon>
        <taxon>rosids</taxon>
        <taxon>malvids</taxon>
        <taxon>Myrtales</taxon>
        <taxon>Myrtaceae</taxon>
        <taxon>Myrtoideae</taxon>
        <taxon>Eucalypteae</taxon>
        <taxon>Corymbia</taxon>
    </lineage>
</organism>
<dbReference type="Gramene" id="rna-gnl|WGS:JABURB|Cocit.L1383.1">
    <property type="protein sequence ID" value="cds-KAF7848973.1"/>
    <property type="gene ID" value="gene-BT93_L1383"/>
</dbReference>
<evidence type="ECO:0000313" key="2">
    <source>
        <dbReference type="Proteomes" id="UP000806378"/>
    </source>
</evidence>